<organism evidence="1 2">
    <name type="scientific">Aristaeella hokkaidonensis</name>
    <dbReference type="NCBI Taxonomy" id="3046382"/>
    <lineage>
        <taxon>Bacteria</taxon>
        <taxon>Bacillati</taxon>
        <taxon>Bacillota</taxon>
        <taxon>Clostridia</taxon>
        <taxon>Eubacteriales</taxon>
        <taxon>Aristaeellaceae</taxon>
        <taxon>Aristaeella</taxon>
    </lineage>
</organism>
<dbReference type="Proteomes" id="UP000682782">
    <property type="component" value="Chromosome"/>
</dbReference>
<accession>A0AC61MUY3</accession>
<name>A0AC61MUY3_9FIRM</name>
<gene>
    <name evidence="1" type="ORF">JYE49_08820</name>
</gene>
<evidence type="ECO:0000313" key="1">
    <source>
        <dbReference type="EMBL" id="QUC65977.1"/>
    </source>
</evidence>
<dbReference type="EMBL" id="CP068393">
    <property type="protein sequence ID" value="QUC65977.1"/>
    <property type="molecule type" value="Genomic_DNA"/>
</dbReference>
<reference evidence="1" key="1">
    <citation type="submission" date="2021-01" db="EMBL/GenBank/DDBJ databases">
        <title>Complete genome sequence of Clostridiales bacterium R-7.</title>
        <authorList>
            <person name="Mahoney-Kurpe S.C."/>
            <person name="Palevich N."/>
            <person name="Koike S."/>
            <person name="Moon C.D."/>
            <person name="Attwood G.T."/>
        </authorList>
    </citation>
    <scope>NUCLEOTIDE SEQUENCE</scope>
    <source>
        <strain evidence="1">R-7</strain>
    </source>
</reference>
<sequence length="478" mass="53944">MTGRYCKTRLMKSLCKTGMFILFFVVLCLLVPVSAETGELSISLPETVKGYTPCEIVIQSPVDGEAELKLFDGTQNLWMVRKVQLKEGENILPWDGLGEYGERMFAGPYRFVVKVKTPDGRELAKEKKFDISGTTETLVYALPSSDTMYLEGGDKWFVECYVSATCLVAMEVKDKDGNIVYTRDESVRDPDGVCINWRGSIDTRHKLSPGEYTVRMWSKLNPEYDHTFPLTIVDKAPEKPAIAATGPVMPERGMSDEEIWEIMMKPSVVINDNGTFRRFNLYGTPKTGTRPIGTLRCALQGLEILDTDGVWAHVRAARHEDGQMVEGYYLVKNLTVYNPNPHYGVLIDKKEQTLTVFEDGKRIGTIPVSTGLVTPGNSYRETPPGAFLTDVHTGASFAQEGYRYEYPLRYDGGNYIHGVGYVRNGRSRDYSNNEQQLGKKASHGCTRVSLFLREGSPINMYWLWIHLPYHTRILILDD</sequence>
<evidence type="ECO:0000313" key="2">
    <source>
        <dbReference type="Proteomes" id="UP000682782"/>
    </source>
</evidence>
<proteinExistence type="predicted"/>
<keyword evidence="2" id="KW-1185">Reference proteome</keyword>
<protein>
    <submittedName>
        <fullName evidence="1">L,D-transpeptidase family protein</fullName>
    </submittedName>
</protein>